<feature type="domain" description="DUF2061" evidence="2">
    <location>
        <begin position="12"/>
        <end position="63"/>
    </location>
</feature>
<accession>A0ABY4AIZ6</accession>
<organism evidence="3 4">
    <name type="scientific">Orrella daihaiensis</name>
    <dbReference type="NCBI Taxonomy" id="2782176"/>
    <lineage>
        <taxon>Bacteria</taxon>
        <taxon>Pseudomonadati</taxon>
        <taxon>Pseudomonadota</taxon>
        <taxon>Betaproteobacteria</taxon>
        <taxon>Burkholderiales</taxon>
        <taxon>Alcaligenaceae</taxon>
        <taxon>Orrella</taxon>
    </lineage>
</organism>
<feature type="transmembrane region" description="Helical" evidence="1">
    <location>
        <begin position="16"/>
        <end position="33"/>
    </location>
</feature>
<dbReference type="Pfam" id="PF09834">
    <property type="entry name" value="DUF2061"/>
    <property type="match status" value="1"/>
</dbReference>
<dbReference type="RefSeq" id="WP_243478667.1">
    <property type="nucleotide sequence ID" value="NZ_CP063982.1"/>
</dbReference>
<dbReference type="Proteomes" id="UP000831607">
    <property type="component" value="Chromosome"/>
</dbReference>
<keyword evidence="1" id="KW-1133">Transmembrane helix</keyword>
<keyword evidence="1" id="KW-0812">Transmembrane</keyword>
<evidence type="ECO:0000313" key="4">
    <source>
        <dbReference type="Proteomes" id="UP000831607"/>
    </source>
</evidence>
<evidence type="ECO:0000259" key="2">
    <source>
        <dbReference type="Pfam" id="PF09834"/>
    </source>
</evidence>
<keyword evidence="4" id="KW-1185">Reference proteome</keyword>
<dbReference type="EMBL" id="CP063982">
    <property type="protein sequence ID" value="UOD50265.1"/>
    <property type="molecule type" value="Genomic_DNA"/>
</dbReference>
<protein>
    <submittedName>
        <fullName evidence="3">DUF2061 domain-containing protein</fullName>
    </submittedName>
</protein>
<name>A0ABY4AIZ6_9BURK</name>
<keyword evidence="1" id="KW-0472">Membrane</keyword>
<proteinExistence type="predicted"/>
<gene>
    <name evidence="3" type="ORF">DHf2319_12660</name>
</gene>
<reference evidence="3 4" key="1">
    <citation type="submission" date="2020-11" db="EMBL/GenBank/DDBJ databases">
        <title>Algicoccus daihaiensis sp.nov., isolated from Daihai Lake in Inner Mongolia.</title>
        <authorList>
            <person name="Kai J."/>
        </authorList>
    </citation>
    <scope>NUCLEOTIDE SEQUENCE [LARGE SCALE GENOMIC DNA]</scope>
    <source>
        <strain evidence="4">f23</strain>
    </source>
</reference>
<dbReference type="InterPro" id="IPR018638">
    <property type="entry name" value="DUF2061_membrane"/>
</dbReference>
<evidence type="ECO:0000256" key="1">
    <source>
        <dbReference type="SAM" id="Phobius"/>
    </source>
</evidence>
<sequence>MTKFISTNAFTIKKTVSYYFTHITVAAAVAYAVTGSWVAAVTLSLLEPTVQTIVYFFHEKIWSRYDRKKLTGTDTALAGNTDSN</sequence>
<evidence type="ECO:0000313" key="3">
    <source>
        <dbReference type="EMBL" id="UOD50265.1"/>
    </source>
</evidence>